<proteinExistence type="predicted"/>
<evidence type="ECO:0000313" key="3">
    <source>
        <dbReference type="WBParaSite" id="GPLIN_001510000"/>
    </source>
</evidence>
<dbReference type="Gene3D" id="2.40.10.10">
    <property type="entry name" value="Trypsin-like serine proteases"/>
    <property type="match status" value="1"/>
</dbReference>
<reference evidence="2" key="1">
    <citation type="submission" date="2013-12" db="EMBL/GenBank/DDBJ databases">
        <authorList>
            <person name="Aslett M."/>
        </authorList>
    </citation>
    <scope>NUCLEOTIDE SEQUENCE [LARGE SCALE GENOMIC DNA]</scope>
    <source>
        <strain evidence="2">Lindley</strain>
    </source>
</reference>
<sequence>MITVNSEFLRCKSIFISFKHVLAAVHCVKFSVLYGSNDITNAKISKVTKISVPELFNSTQAELRGYDIAIIHLQFRLGQHKMVYRQYVY</sequence>
<protein>
    <submittedName>
        <fullName evidence="3">Peptidase S1 domain-containing protein</fullName>
    </submittedName>
</protein>
<evidence type="ECO:0000313" key="2">
    <source>
        <dbReference type="Proteomes" id="UP000050741"/>
    </source>
</evidence>
<reference evidence="2" key="2">
    <citation type="submission" date="2014-05" db="EMBL/GenBank/DDBJ databases">
        <title>The genome and life-stage specific transcriptomes of Globodera pallida elucidate key aspects of plant parasitism by a cyst nematode.</title>
        <authorList>
            <person name="Cotton J.A."/>
            <person name="Lilley C.J."/>
            <person name="Jones L.M."/>
            <person name="Kikuchi T."/>
            <person name="Reid A.J."/>
            <person name="Thorpe P."/>
            <person name="Tsai I.J."/>
            <person name="Beasley H."/>
            <person name="Blok V."/>
            <person name="Cock P.J.A."/>
            <person name="Van den Akker S.E."/>
            <person name="Holroyd N."/>
            <person name="Hunt M."/>
            <person name="Mantelin S."/>
            <person name="Naghra H."/>
            <person name="Pain A."/>
            <person name="Palomares-Rius J.E."/>
            <person name="Zarowiecki M."/>
            <person name="Berriman M."/>
            <person name="Jones J.T."/>
            <person name="Urwin P.E."/>
        </authorList>
    </citation>
    <scope>NUCLEOTIDE SEQUENCE [LARGE SCALE GENOMIC DNA]</scope>
    <source>
        <strain evidence="2">Lindley</strain>
    </source>
</reference>
<dbReference type="InterPro" id="IPR001254">
    <property type="entry name" value="Trypsin_dom"/>
</dbReference>
<feature type="domain" description="Peptidase S1" evidence="1">
    <location>
        <begin position="5"/>
        <end position="76"/>
    </location>
</feature>
<dbReference type="GO" id="GO:0004252">
    <property type="term" value="F:serine-type endopeptidase activity"/>
    <property type="evidence" value="ECO:0007669"/>
    <property type="project" value="InterPro"/>
</dbReference>
<keyword evidence="2" id="KW-1185">Reference proteome</keyword>
<dbReference type="InterPro" id="IPR009003">
    <property type="entry name" value="Peptidase_S1_PA"/>
</dbReference>
<accession>A0A183CQE2</accession>
<dbReference type="Proteomes" id="UP000050741">
    <property type="component" value="Unassembled WGS sequence"/>
</dbReference>
<evidence type="ECO:0000259" key="1">
    <source>
        <dbReference type="Pfam" id="PF00089"/>
    </source>
</evidence>
<name>A0A183CQE2_GLOPA</name>
<dbReference type="Pfam" id="PF00089">
    <property type="entry name" value="Trypsin"/>
    <property type="match status" value="1"/>
</dbReference>
<dbReference type="WBParaSite" id="GPLIN_001510000">
    <property type="protein sequence ID" value="GPLIN_001510000"/>
    <property type="gene ID" value="GPLIN_001510000"/>
</dbReference>
<dbReference type="InterPro" id="IPR043504">
    <property type="entry name" value="Peptidase_S1_PA_chymotrypsin"/>
</dbReference>
<dbReference type="SUPFAM" id="SSF50494">
    <property type="entry name" value="Trypsin-like serine proteases"/>
    <property type="match status" value="1"/>
</dbReference>
<dbReference type="AlphaFoldDB" id="A0A183CQE2"/>
<reference evidence="3" key="3">
    <citation type="submission" date="2016-06" db="UniProtKB">
        <authorList>
            <consortium name="WormBaseParasite"/>
        </authorList>
    </citation>
    <scope>IDENTIFICATION</scope>
</reference>
<dbReference type="GO" id="GO:0006508">
    <property type="term" value="P:proteolysis"/>
    <property type="evidence" value="ECO:0007669"/>
    <property type="project" value="InterPro"/>
</dbReference>
<organism evidence="2 3">
    <name type="scientific">Globodera pallida</name>
    <name type="common">Potato cyst nematode worm</name>
    <name type="synonym">Heterodera pallida</name>
    <dbReference type="NCBI Taxonomy" id="36090"/>
    <lineage>
        <taxon>Eukaryota</taxon>
        <taxon>Metazoa</taxon>
        <taxon>Ecdysozoa</taxon>
        <taxon>Nematoda</taxon>
        <taxon>Chromadorea</taxon>
        <taxon>Rhabditida</taxon>
        <taxon>Tylenchina</taxon>
        <taxon>Tylenchomorpha</taxon>
        <taxon>Tylenchoidea</taxon>
        <taxon>Heteroderidae</taxon>
        <taxon>Heteroderinae</taxon>
        <taxon>Globodera</taxon>
    </lineage>
</organism>